<name>A0A7U1BKG0_9MYRT</name>
<feature type="domain" description="Cyclin-like" evidence="7">
    <location>
        <begin position="51"/>
        <end position="135"/>
    </location>
</feature>
<protein>
    <submittedName>
        <fullName evidence="9">Cyclin-D6-like protein</fullName>
    </submittedName>
</protein>
<evidence type="ECO:0000256" key="4">
    <source>
        <dbReference type="ARBA" id="ARBA00023306"/>
    </source>
</evidence>
<dbReference type="Gene3D" id="1.10.472.10">
    <property type="entry name" value="Cyclin-like"/>
    <property type="match status" value="2"/>
</dbReference>
<evidence type="ECO:0000256" key="2">
    <source>
        <dbReference type="ARBA" id="ARBA00022618"/>
    </source>
</evidence>
<dbReference type="FunFam" id="1.10.472.10:FF:000040">
    <property type="entry name" value="D6-type cyclin"/>
    <property type="match status" value="1"/>
</dbReference>
<feature type="domain" description="Cyclin C-terminal" evidence="8">
    <location>
        <begin position="144"/>
        <end position="273"/>
    </location>
</feature>
<dbReference type="FunFam" id="1.10.472.10:FF:000060">
    <property type="entry name" value="D6-type cyclin"/>
    <property type="match status" value="1"/>
</dbReference>
<keyword evidence="3 5" id="KW-0195">Cyclin</keyword>
<dbReference type="Pfam" id="PF00134">
    <property type="entry name" value="Cyclin_N"/>
    <property type="match status" value="1"/>
</dbReference>
<keyword evidence="2" id="KW-0132">Cell division</keyword>
<evidence type="ECO:0000259" key="8">
    <source>
        <dbReference type="SMART" id="SM01332"/>
    </source>
</evidence>
<dbReference type="SUPFAM" id="SSF47954">
    <property type="entry name" value="Cyclin-like"/>
    <property type="match status" value="2"/>
</dbReference>
<sequence>MEFQLENPLPTDTTDPSSLFFVESDHMPSEKYAGSLRFGDFDVAVRQETIGLISQLCSRLDRLVWYLSVNYLDRFLSRQKLPQTKPWALRLIAMSCVSLATKMQGVNLSRSDLQGNGGLIFDSGTLQRMEVLILGALKWRMRSITPFSFVPFFMSLFQLKNLPLRQALKGRATDIIFRAQTDINLLGFKPSIIAASALLRASNQLFPLQFSSFRDAICGCSYVNKDHLDRCYGKMQQVAIERYESAHDSVSRSDTPSNVLDQQFKSTSDSERTGSTSGRALKRRKTSGSASSVLT</sequence>
<evidence type="ECO:0000256" key="5">
    <source>
        <dbReference type="RuleBase" id="RU000383"/>
    </source>
</evidence>
<dbReference type="SMART" id="SM01332">
    <property type="entry name" value="Cyclin_C"/>
    <property type="match status" value="1"/>
</dbReference>
<reference evidence="9" key="1">
    <citation type="submission" date="2020-02" db="EMBL/GenBank/DDBJ databases">
        <authorList>
            <person name="Ye Z."/>
            <person name="YiQian J."/>
        </authorList>
    </citation>
    <scope>NUCLEOTIDE SEQUENCE</scope>
</reference>
<dbReference type="InterPro" id="IPR036915">
    <property type="entry name" value="Cyclin-like_sf"/>
</dbReference>
<evidence type="ECO:0000313" key="9">
    <source>
        <dbReference type="EMBL" id="QQZ01117.1"/>
    </source>
</evidence>
<dbReference type="EMBL" id="MT111553">
    <property type="protein sequence ID" value="QQZ01117.1"/>
    <property type="molecule type" value="mRNA"/>
</dbReference>
<proteinExistence type="evidence at transcript level"/>
<comment type="similarity">
    <text evidence="1">Belongs to the cyclin family. Cyclin D subfamily.</text>
</comment>
<evidence type="ECO:0000256" key="6">
    <source>
        <dbReference type="SAM" id="MobiDB-lite"/>
    </source>
</evidence>
<organism evidence="9">
    <name type="scientific">Lagerstroemia indica</name>
    <name type="common">crepe myrtle</name>
    <dbReference type="NCBI Taxonomy" id="141186"/>
    <lineage>
        <taxon>Eukaryota</taxon>
        <taxon>Viridiplantae</taxon>
        <taxon>Streptophyta</taxon>
        <taxon>Embryophyta</taxon>
        <taxon>Tracheophyta</taxon>
        <taxon>Spermatophyta</taxon>
        <taxon>Magnoliopsida</taxon>
        <taxon>eudicotyledons</taxon>
        <taxon>Gunneridae</taxon>
        <taxon>Pentapetalae</taxon>
        <taxon>rosids</taxon>
        <taxon>malvids</taxon>
        <taxon>Myrtales</taxon>
        <taxon>Lythraceae</taxon>
        <taxon>Lagerstroemia</taxon>
    </lineage>
</organism>
<feature type="region of interest" description="Disordered" evidence="6">
    <location>
        <begin position="247"/>
        <end position="295"/>
    </location>
</feature>
<dbReference type="InterPro" id="IPR013763">
    <property type="entry name" value="Cyclin-like_dom"/>
</dbReference>
<dbReference type="PANTHER" id="PTHR10177">
    <property type="entry name" value="CYCLINS"/>
    <property type="match status" value="1"/>
</dbReference>
<evidence type="ECO:0000256" key="1">
    <source>
        <dbReference type="ARBA" id="ARBA00009065"/>
    </source>
</evidence>
<dbReference type="SMART" id="SM00385">
    <property type="entry name" value="CYCLIN"/>
    <property type="match status" value="1"/>
</dbReference>
<dbReference type="GO" id="GO:0051301">
    <property type="term" value="P:cell division"/>
    <property type="evidence" value="ECO:0007669"/>
    <property type="project" value="UniProtKB-KW"/>
</dbReference>
<dbReference type="InterPro" id="IPR004367">
    <property type="entry name" value="Cyclin_C-dom"/>
</dbReference>
<dbReference type="InterPro" id="IPR039361">
    <property type="entry name" value="Cyclin"/>
</dbReference>
<accession>A0A7U1BKG0</accession>
<feature type="compositionally biased region" description="Polar residues" evidence="6">
    <location>
        <begin position="252"/>
        <end position="278"/>
    </location>
</feature>
<evidence type="ECO:0000256" key="3">
    <source>
        <dbReference type="ARBA" id="ARBA00023127"/>
    </source>
</evidence>
<dbReference type="CDD" id="cd20544">
    <property type="entry name" value="CYCLIN_AtCycD-like_rpt2"/>
    <property type="match status" value="1"/>
</dbReference>
<dbReference type="Pfam" id="PF02984">
    <property type="entry name" value="Cyclin_C"/>
    <property type="match status" value="1"/>
</dbReference>
<dbReference type="InterPro" id="IPR006671">
    <property type="entry name" value="Cyclin_N"/>
</dbReference>
<dbReference type="AlphaFoldDB" id="A0A7U1BKG0"/>
<keyword evidence="4" id="KW-0131">Cell cycle</keyword>
<evidence type="ECO:0000259" key="7">
    <source>
        <dbReference type="SMART" id="SM00385"/>
    </source>
</evidence>